<evidence type="ECO:0000313" key="1">
    <source>
        <dbReference type="EMBL" id="STQ10786.1"/>
    </source>
</evidence>
<evidence type="ECO:0000313" key="2">
    <source>
        <dbReference type="Proteomes" id="UP000255106"/>
    </source>
</evidence>
<dbReference type="AlphaFoldDB" id="A0A377LY84"/>
<proteinExistence type="predicted"/>
<organism evidence="1 2">
    <name type="scientific">Enterobacter cloacae</name>
    <dbReference type="NCBI Taxonomy" id="550"/>
    <lineage>
        <taxon>Bacteria</taxon>
        <taxon>Pseudomonadati</taxon>
        <taxon>Pseudomonadota</taxon>
        <taxon>Gammaproteobacteria</taxon>
        <taxon>Enterobacterales</taxon>
        <taxon>Enterobacteriaceae</taxon>
        <taxon>Enterobacter</taxon>
        <taxon>Enterobacter cloacae complex</taxon>
    </lineage>
</organism>
<sequence length="33" mass="3748">MDEVEIHHLHNEPLAQWLTANVEAGTVLVLKHC</sequence>
<reference evidence="1 2" key="1">
    <citation type="submission" date="2018-06" db="EMBL/GenBank/DDBJ databases">
        <authorList>
            <consortium name="Pathogen Informatics"/>
            <person name="Doyle S."/>
        </authorList>
    </citation>
    <scope>NUCLEOTIDE SEQUENCE [LARGE SCALE GENOMIC DNA]</scope>
    <source>
        <strain evidence="1 2">NCTC10005</strain>
    </source>
</reference>
<dbReference type="EMBL" id="UGJB01000004">
    <property type="protein sequence ID" value="STQ10786.1"/>
    <property type="molecule type" value="Genomic_DNA"/>
</dbReference>
<gene>
    <name evidence="1" type="ORF">NCTC10005_03543</name>
</gene>
<protein>
    <submittedName>
        <fullName evidence="1">Creatinase</fullName>
    </submittedName>
</protein>
<accession>A0A377LY84</accession>
<name>A0A377LY84_ENTCL</name>
<dbReference type="Proteomes" id="UP000255106">
    <property type="component" value="Unassembled WGS sequence"/>
</dbReference>